<feature type="domain" description="Endonuclease/exonuclease/phosphatase" evidence="1">
    <location>
        <begin position="17"/>
        <end position="347"/>
    </location>
</feature>
<accession>A0A7S0KHA2</accession>
<organism evidence="2">
    <name type="scientific">Ostreococcus mediterraneus</name>
    <dbReference type="NCBI Taxonomy" id="1486918"/>
    <lineage>
        <taxon>Eukaryota</taxon>
        <taxon>Viridiplantae</taxon>
        <taxon>Chlorophyta</taxon>
        <taxon>Mamiellophyceae</taxon>
        <taxon>Mamiellales</taxon>
        <taxon>Bathycoccaceae</taxon>
        <taxon>Ostreococcus</taxon>
    </lineage>
</organism>
<dbReference type="Gene3D" id="3.60.10.10">
    <property type="entry name" value="Endonuclease/exonuclease/phosphatase"/>
    <property type="match status" value="1"/>
</dbReference>
<dbReference type="InterPro" id="IPR005135">
    <property type="entry name" value="Endo/exonuclease/phosphatase"/>
</dbReference>
<dbReference type="AlphaFoldDB" id="A0A7S0KHA2"/>
<evidence type="ECO:0000259" key="1">
    <source>
        <dbReference type="Pfam" id="PF03372"/>
    </source>
</evidence>
<dbReference type="Pfam" id="PF03372">
    <property type="entry name" value="Exo_endo_phos"/>
    <property type="match status" value="1"/>
</dbReference>
<dbReference type="InterPro" id="IPR050410">
    <property type="entry name" value="CCR4/nocturin_mRNA_transcr"/>
</dbReference>
<dbReference type="SUPFAM" id="SSF56219">
    <property type="entry name" value="DNase I-like"/>
    <property type="match status" value="1"/>
</dbReference>
<evidence type="ECO:0000313" key="2">
    <source>
        <dbReference type="EMBL" id="CAD8581195.1"/>
    </source>
</evidence>
<dbReference type="PANTHER" id="PTHR12121:SF101">
    <property type="entry name" value="ENDONUCLEASE_EXONUCLEASE_PHOSPHATASE DOMAIN-CONTAINING PROTEIN"/>
    <property type="match status" value="1"/>
</dbReference>
<gene>
    <name evidence="2" type="ORF">OMED0929_LOCUS3211</name>
</gene>
<name>A0A7S0KHA2_9CHLO</name>
<dbReference type="InterPro" id="IPR036691">
    <property type="entry name" value="Endo/exonu/phosph_ase_sf"/>
</dbReference>
<protein>
    <recommendedName>
        <fullName evidence="1">Endonuclease/exonuclease/phosphatase domain-containing protein</fullName>
    </recommendedName>
</protein>
<dbReference type="EMBL" id="HBEW01003827">
    <property type="protein sequence ID" value="CAD8581195.1"/>
    <property type="molecule type" value="Transcribed_RNA"/>
</dbReference>
<proteinExistence type="predicted"/>
<dbReference type="GO" id="GO:0000175">
    <property type="term" value="F:3'-5'-RNA exonuclease activity"/>
    <property type="evidence" value="ECO:0007669"/>
    <property type="project" value="TreeGrafter"/>
</dbReference>
<dbReference type="PANTHER" id="PTHR12121">
    <property type="entry name" value="CARBON CATABOLITE REPRESSOR PROTEIN 4"/>
    <property type="match status" value="1"/>
</dbReference>
<reference evidence="2" key="1">
    <citation type="submission" date="2021-01" db="EMBL/GenBank/DDBJ databases">
        <authorList>
            <person name="Corre E."/>
            <person name="Pelletier E."/>
            <person name="Niang G."/>
            <person name="Scheremetjew M."/>
            <person name="Finn R."/>
            <person name="Kale V."/>
            <person name="Holt S."/>
            <person name="Cochrane G."/>
            <person name="Meng A."/>
            <person name="Brown T."/>
            <person name="Cohen L."/>
        </authorList>
    </citation>
    <scope>NUCLEOTIDE SEQUENCE</scope>
    <source>
        <strain evidence="2">Clade-D-RCC2572</strain>
    </source>
</reference>
<sequence length="361" mass="39815">MTAASTSSVEQAMARVVTYNVLSSHLADPGYFTHCDAENLDADVRLGRVMAKLDAETARRAVVGLQEVSMSWAGPLHAYFAAKGYHFVVSLYGKPFNNYMGVGLAVPLDAYEVTTSDISRLSDTVKFPQVKKKDKDFGILNPVVNVLKMPVSIWRKLTDYRPPSDEWQTARGRFNSILYATLTCKKTNAKFGVCTYHMPCMFRTAADRRVMTIHAGIAAQYALNQSAGLPVVLMGDFNLKPGDAGHTLITTGDLDESHEAYPVMPEGYKGEPFNVKPAKKMESAYARVNGEEPNFTNNAQIKDDEPFIDTLDYIFVTDDIDVVDVLELPHRDDVKGPFPAETEPSDHIMLAATIRFGGSSP</sequence>